<organism evidence="2 3">
    <name type="scientific">Tropicimonas isoalkanivorans</name>
    <dbReference type="NCBI Taxonomy" id="441112"/>
    <lineage>
        <taxon>Bacteria</taxon>
        <taxon>Pseudomonadati</taxon>
        <taxon>Pseudomonadota</taxon>
        <taxon>Alphaproteobacteria</taxon>
        <taxon>Rhodobacterales</taxon>
        <taxon>Roseobacteraceae</taxon>
        <taxon>Tropicimonas</taxon>
    </lineage>
</organism>
<reference evidence="2 3" key="1">
    <citation type="submission" date="2016-10" db="EMBL/GenBank/DDBJ databases">
        <authorList>
            <person name="de Groot N.N."/>
        </authorList>
    </citation>
    <scope>NUCLEOTIDE SEQUENCE [LARGE SCALE GENOMIC DNA]</scope>
    <source>
        <strain evidence="2 3">DSM 19548</strain>
    </source>
</reference>
<evidence type="ECO:0000313" key="2">
    <source>
        <dbReference type="EMBL" id="SFB70725.1"/>
    </source>
</evidence>
<dbReference type="Proteomes" id="UP000198728">
    <property type="component" value="Unassembled WGS sequence"/>
</dbReference>
<evidence type="ECO:0008006" key="4">
    <source>
        <dbReference type="Google" id="ProtNLM"/>
    </source>
</evidence>
<accession>A0A1I1D731</accession>
<dbReference type="EMBL" id="FOLG01000001">
    <property type="protein sequence ID" value="SFB70725.1"/>
    <property type="molecule type" value="Genomic_DNA"/>
</dbReference>
<evidence type="ECO:0000313" key="3">
    <source>
        <dbReference type="Proteomes" id="UP000198728"/>
    </source>
</evidence>
<keyword evidence="1" id="KW-0732">Signal</keyword>
<name>A0A1I1D731_9RHOB</name>
<protein>
    <recommendedName>
        <fullName evidence="4">Chitin binding Peritrophin-A domain-containing protein</fullName>
    </recommendedName>
</protein>
<dbReference type="AlphaFoldDB" id="A0A1I1D731"/>
<evidence type="ECO:0000256" key="1">
    <source>
        <dbReference type="SAM" id="SignalP"/>
    </source>
</evidence>
<feature type="signal peptide" evidence="1">
    <location>
        <begin position="1"/>
        <end position="21"/>
    </location>
</feature>
<gene>
    <name evidence="2" type="ORF">SAMN04488094_10137</name>
</gene>
<keyword evidence="3" id="KW-1185">Reference proteome</keyword>
<sequence>MQLKTMLAALALAALPTFAGADCSVRHPSQSATNCPQGTLYDAQTGSCTKQVSS</sequence>
<dbReference type="STRING" id="441112.SAMN04488094_10137"/>
<proteinExistence type="predicted"/>
<feature type="chain" id="PRO_5011704125" description="Chitin binding Peritrophin-A domain-containing protein" evidence="1">
    <location>
        <begin position="22"/>
        <end position="54"/>
    </location>
</feature>